<reference evidence="2" key="1">
    <citation type="journal article" date="2022" name="Mol. Ecol. Resour.">
        <title>The genomes of chicory, endive, great burdock and yacon provide insights into Asteraceae palaeo-polyploidization history and plant inulin production.</title>
        <authorList>
            <person name="Fan W."/>
            <person name="Wang S."/>
            <person name="Wang H."/>
            <person name="Wang A."/>
            <person name="Jiang F."/>
            <person name="Liu H."/>
            <person name="Zhao H."/>
            <person name="Xu D."/>
            <person name="Zhang Y."/>
        </authorList>
    </citation>
    <scope>NUCLEOTIDE SEQUENCE [LARGE SCALE GENOMIC DNA]</scope>
    <source>
        <strain evidence="2">cv. Punajuju</strain>
    </source>
</reference>
<comment type="caution">
    <text evidence="1">The sequence shown here is derived from an EMBL/GenBank/DDBJ whole genome shotgun (WGS) entry which is preliminary data.</text>
</comment>
<accession>A0ACB9AER1</accession>
<evidence type="ECO:0000313" key="2">
    <source>
        <dbReference type="Proteomes" id="UP001055811"/>
    </source>
</evidence>
<dbReference type="EMBL" id="CM042015">
    <property type="protein sequence ID" value="KAI3708440.1"/>
    <property type="molecule type" value="Genomic_DNA"/>
</dbReference>
<gene>
    <name evidence="1" type="ORF">L2E82_37609</name>
</gene>
<proteinExistence type="predicted"/>
<reference evidence="1 2" key="2">
    <citation type="journal article" date="2022" name="Mol. Ecol. Resour.">
        <title>The genomes of chicory, endive, great burdock and yacon provide insights into Asteraceae paleo-polyploidization history and plant inulin production.</title>
        <authorList>
            <person name="Fan W."/>
            <person name="Wang S."/>
            <person name="Wang H."/>
            <person name="Wang A."/>
            <person name="Jiang F."/>
            <person name="Liu H."/>
            <person name="Zhao H."/>
            <person name="Xu D."/>
            <person name="Zhang Y."/>
        </authorList>
    </citation>
    <scope>NUCLEOTIDE SEQUENCE [LARGE SCALE GENOMIC DNA]</scope>
    <source>
        <strain evidence="2">cv. Punajuju</strain>
        <tissue evidence="1">Leaves</tissue>
    </source>
</reference>
<evidence type="ECO:0000313" key="1">
    <source>
        <dbReference type="EMBL" id="KAI3708440.1"/>
    </source>
</evidence>
<dbReference type="Proteomes" id="UP001055811">
    <property type="component" value="Linkage Group LG07"/>
</dbReference>
<protein>
    <submittedName>
        <fullName evidence="1">Uncharacterized protein</fullName>
    </submittedName>
</protein>
<keyword evidence="2" id="KW-1185">Reference proteome</keyword>
<sequence length="112" mass="12039">MSVFSTTPLPCSTIITASATSPQTLTKEISIIQRLSTAIYTLAINQKALSDTETSLIFSNQAHVNLLLGNYGRALSESEEAIKLSPTNLKAFYSAAKSSLSLNKLVEARAFI</sequence>
<organism evidence="1 2">
    <name type="scientific">Cichorium intybus</name>
    <name type="common">Chicory</name>
    <dbReference type="NCBI Taxonomy" id="13427"/>
    <lineage>
        <taxon>Eukaryota</taxon>
        <taxon>Viridiplantae</taxon>
        <taxon>Streptophyta</taxon>
        <taxon>Embryophyta</taxon>
        <taxon>Tracheophyta</taxon>
        <taxon>Spermatophyta</taxon>
        <taxon>Magnoliopsida</taxon>
        <taxon>eudicotyledons</taxon>
        <taxon>Gunneridae</taxon>
        <taxon>Pentapetalae</taxon>
        <taxon>asterids</taxon>
        <taxon>campanulids</taxon>
        <taxon>Asterales</taxon>
        <taxon>Asteraceae</taxon>
        <taxon>Cichorioideae</taxon>
        <taxon>Cichorieae</taxon>
        <taxon>Cichoriinae</taxon>
        <taxon>Cichorium</taxon>
    </lineage>
</organism>
<name>A0ACB9AER1_CICIN</name>